<evidence type="ECO:0000313" key="2">
    <source>
        <dbReference type="EMBL" id="CAF4215398.1"/>
    </source>
</evidence>
<evidence type="ECO:0000313" key="3">
    <source>
        <dbReference type="Proteomes" id="UP000663823"/>
    </source>
</evidence>
<feature type="compositionally biased region" description="Polar residues" evidence="1">
    <location>
        <begin position="41"/>
        <end position="52"/>
    </location>
</feature>
<gene>
    <name evidence="2" type="ORF">OTI717_LOCUS39156</name>
</gene>
<feature type="region of interest" description="Disordered" evidence="1">
    <location>
        <begin position="33"/>
        <end position="52"/>
    </location>
</feature>
<organism evidence="2 3">
    <name type="scientific">Rotaria sordida</name>
    <dbReference type="NCBI Taxonomy" id="392033"/>
    <lineage>
        <taxon>Eukaryota</taxon>
        <taxon>Metazoa</taxon>
        <taxon>Spiralia</taxon>
        <taxon>Gnathifera</taxon>
        <taxon>Rotifera</taxon>
        <taxon>Eurotatoria</taxon>
        <taxon>Bdelloidea</taxon>
        <taxon>Philodinida</taxon>
        <taxon>Philodinidae</taxon>
        <taxon>Rotaria</taxon>
    </lineage>
</organism>
<dbReference type="Proteomes" id="UP000663823">
    <property type="component" value="Unassembled WGS sequence"/>
</dbReference>
<dbReference type="EMBL" id="CAJOAX010023995">
    <property type="protein sequence ID" value="CAF4215398.1"/>
    <property type="molecule type" value="Genomic_DNA"/>
</dbReference>
<name>A0A820CG70_9BILA</name>
<accession>A0A820CG70</accession>
<proteinExistence type="predicted"/>
<protein>
    <submittedName>
        <fullName evidence="2">Uncharacterized protein</fullName>
    </submittedName>
</protein>
<evidence type="ECO:0000256" key="1">
    <source>
        <dbReference type="SAM" id="MobiDB-lite"/>
    </source>
</evidence>
<reference evidence="2" key="1">
    <citation type="submission" date="2021-02" db="EMBL/GenBank/DDBJ databases">
        <authorList>
            <person name="Nowell W R."/>
        </authorList>
    </citation>
    <scope>NUCLEOTIDE SEQUENCE</scope>
</reference>
<feature type="non-terminal residue" evidence="2">
    <location>
        <position position="1"/>
    </location>
</feature>
<comment type="caution">
    <text evidence="2">The sequence shown here is derived from an EMBL/GenBank/DDBJ whole genome shotgun (WGS) entry which is preliminary data.</text>
</comment>
<dbReference type="AlphaFoldDB" id="A0A820CG70"/>
<sequence>ELIGSLSSLGPLSIDQNIFSPINIILPSEQDKIGTGDLITPNPQLDGQQQKK</sequence>